<feature type="transmembrane region" description="Helical" evidence="1">
    <location>
        <begin position="237"/>
        <end position="259"/>
    </location>
</feature>
<name>A0A7W7BRV7_9MICO</name>
<evidence type="ECO:0000313" key="3">
    <source>
        <dbReference type="EMBL" id="MBB4666498.1"/>
    </source>
</evidence>
<evidence type="ECO:0000313" key="4">
    <source>
        <dbReference type="Proteomes" id="UP000573729"/>
    </source>
</evidence>
<feature type="transmembrane region" description="Helical" evidence="1">
    <location>
        <begin position="148"/>
        <end position="170"/>
    </location>
</feature>
<organism evidence="3 4">
    <name type="scientific">Microbacterium marinum</name>
    <dbReference type="NCBI Taxonomy" id="421115"/>
    <lineage>
        <taxon>Bacteria</taxon>
        <taxon>Bacillati</taxon>
        <taxon>Actinomycetota</taxon>
        <taxon>Actinomycetes</taxon>
        <taxon>Micrococcales</taxon>
        <taxon>Microbacteriaceae</taxon>
        <taxon>Microbacterium</taxon>
    </lineage>
</organism>
<dbReference type="Proteomes" id="UP000573729">
    <property type="component" value="Unassembled WGS sequence"/>
</dbReference>
<evidence type="ECO:0000256" key="1">
    <source>
        <dbReference type="SAM" id="Phobius"/>
    </source>
</evidence>
<dbReference type="InterPro" id="IPR009597">
    <property type="entry name" value="DUF1206"/>
</dbReference>
<feature type="transmembrane region" description="Helical" evidence="1">
    <location>
        <begin position="65"/>
        <end position="90"/>
    </location>
</feature>
<dbReference type="EMBL" id="JACHMD010000001">
    <property type="protein sequence ID" value="MBB4666498.1"/>
    <property type="molecule type" value="Genomic_DNA"/>
</dbReference>
<feature type="domain" description="DUF1206" evidence="2">
    <location>
        <begin position="195"/>
        <end position="263"/>
    </location>
</feature>
<evidence type="ECO:0000259" key="2">
    <source>
        <dbReference type="Pfam" id="PF06724"/>
    </source>
</evidence>
<sequence length="266" mass="27000">MTDAARDAARAAERSPVMRGLARGGYAANGVVHGVLGAIIIAISLGGSGEPDQAGAFDALSTVPLGLAGVWLLAGLLGALALWHAAQAVLVRGRDLRAWGRRVSPSAQSLVYVVLSGIAVTVALGARLDGDRSAREASEGLLATPGGVFVLGAAGLGIAIAGIAFASIGVRRSYDKVVRIPDGGRGVTLNVVAVIGYIGKGVAIGIVGILLLVAAFRQEARAAGGMDAAVHALLEQTLGPLLVFLVGLGLLSYTVFSFFRVRYAKL</sequence>
<keyword evidence="4" id="KW-1185">Reference proteome</keyword>
<gene>
    <name evidence="3" type="ORF">BKA24_001207</name>
</gene>
<feature type="transmembrane region" description="Helical" evidence="1">
    <location>
        <begin position="191"/>
        <end position="217"/>
    </location>
</feature>
<accession>A0A7W7BRV7</accession>
<keyword evidence="1" id="KW-1133">Transmembrane helix</keyword>
<keyword evidence="1" id="KW-0472">Membrane</keyword>
<protein>
    <recommendedName>
        <fullName evidence="2">DUF1206 domain-containing protein</fullName>
    </recommendedName>
</protein>
<dbReference type="RefSeq" id="WP_184216141.1">
    <property type="nucleotide sequence ID" value="NZ_JACHMD010000001.1"/>
</dbReference>
<feature type="domain" description="DUF1206" evidence="2">
    <location>
        <begin position="25"/>
        <end position="89"/>
    </location>
</feature>
<dbReference type="AlphaFoldDB" id="A0A7W7BRV7"/>
<proteinExistence type="predicted"/>
<feature type="transmembrane region" description="Helical" evidence="1">
    <location>
        <begin position="110"/>
        <end position="128"/>
    </location>
</feature>
<dbReference type="Pfam" id="PF06724">
    <property type="entry name" value="DUF1206"/>
    <property type="match status" value="3"/>
</dbReference>
<reference evidence="3 4" key="1">
    <citation type="submission" date="2020-08" db="EMBL/GenBank/DDBJ databases">
        <title>Sequencing the genomes of 1000 actinobacteria strains.</title>
        <authorList>
            <person name="Klenk H.-P."/>
        </authorList>
    </citation>
    <scope>NUCLEOTIDE SEQUENCE [LARGE SCALE GENOMIC DNA]</scope>
    <source>
        <strain evidence="3 4">DSM 24947</strain>
    </source>
</reference>
<comment type="caution">
    <text evidence="3">The sequence shown here is derived from an EMBL/GenBank/DDBJ whole genome shotgun (WGS) entry which is preliminary data.</text>
</comment>
<feature type="domain" description="DUF1206" evidence="2">
    <location>
        <begin position="107"/>
        <end position="171"/>
    </location>
</feature>
<feature type="transmembrane region" description="Helical" evidence="1">
    <location>
        <begin position="24"/>
        <end position="45"/>
    </location>
</feature>
<keyword evidence="1" id="KW-0812">Transmembrane</keyword>